<dbReference type="Gene3D" id="3.30.70.100">
    <property type="match status" value="1"/>
</dbReference>
<evidence type="ECO:0000313" key="3">
    <source>
        <dbReference type="Proteomes" id="UP000248330"/>
    </source>
</evidence>
<keyword evidence="1" id="KW-0812">Transmembrane</keyword>
<comment type="caution">
    <text evidence="2">The sequence shown here is derived from an EMBL/GenBank/DDBJ whole genome shotgun (WGS) entry which is preliminary data.</text>
</comment>
<evidence type="ECO:0000256" key="1">
    <source>
        <dbReference type="SAM" id="Phobius"/>
    </source>
</evidence>
<keyword evidence="1" id="KW-0472">Membrane</keyword>
<proteinExistence type="predicted"/>
<accession>A0A318EHJ2</accession>
<dbReference type="RefSeq" id="WP_110263943.1">
    <property type="nucleotide sequence ID" value="NZ_CAWNXA010000002.1"/>
</dbReference>
<keyword evidence="3" id="KW-1185">Reference proteome</keyword>
<reference evidence="2 3" key="1">
    <citation type="submission" date="2018-04" db="EMBL/GenBank/DDBJ databases">
        <title>Genomic Encyclopedia of Type Strains, Phase IV (KMG-IV): sequencing the most valuable type-strain genomes for metagenomic binning, comparative biology and taxonomic classification.</title>
        <authorList>
            <person name="Goeker M."/>
        </authorList>
    </citation>
    <scope>NUCLEOTIDE SEQUENCE [LARGE SCALE GENOMIC DNA]</scope>
    <source>
        <strain evidence="2 3">DSM 104150</strain>
    </source>
</reference>
<dbReference type="OrthoDB" id="8911774at2"/>
<keyword evidence="1" id="KW-1133">Transmembrane helix</keyword>
<evidence type="ECO:0000313" key="2">
    <source>
        <dbReference type="EMBL" id="PXV70259.1"/>
    </source>
</evidence>
<dbReference type="Proteomes" id="UP000248330">
    <property type="component" value="Unassembled WGS sequence"/>
</dbReference>
<dbReference type="AlphaFoldDB" id="A0A318EHJ2"/>
<feature type="transmembrane region" description="Helical" evidence="1">
    <location>
        <begin position="188"/>
        <end position="209"/>
    </location>
</feature>
<protein>
    <submittedName>
        <fullName evidence="2">Uncharacterized protein</fullName>
    </submittedName>
</protein>
<organism evidence="2 3">
    <name type="scientific">Sinimarinibacterium flocculans</name>
    <dbReference type="NCBI Taxonomy" id="985250"/>
    <lineage>
        <taxon>Bacteria</taxon>
        <taxon>Pseudomonadati</taxon>
        <taxon>Pseudomonadota</taxon>
        <taxon>Gammaproteobacteria</taxon>
        <taxon>Nevskiales</taxon>
        <taxon>Nevskiaceae</taxon>
        <taxon>Sinimarinibacterium</taxon>
    </lineage>
</organism>
<sequence>MSLITGPRVLVAVLALCYAGFLAWYDADAEVLDAADLDAYFAQIRERAGTAEGEGHGQARLFEELRRLAENDDGDELYMLNLIDFREQAQYPPGAGYGGSALEADARYNRAIVPVLLAHGGHPLFLATPTGRFLDEPGDHTSWERVALVRYRSRRDLVEMVVDLAGAGVGIHKWAAIEKTQVFPTRPVFSLFFVRMPVAVLLIALGGLLHRLLRRQPWYAGARP</sequence>
<dbReference type="EMBL" id="QICN01000002">
    <property type="protein sequence ID" value="PXV70259.1"/>
    <property type="molecule type" value="Genomic_DNA"/>
</dbReference>
<gene>
    <name evidence="2" type="ORF">C8D93_102111</name>
</gene>
<name>A0A318EHJ2_9GAMM</name>